<reference evidence="1" key="1">
    <citation type="submission" date="2014-11" db="EMBL/GenBank/DDBJ databases">
        <authorList>
            <person name="Amaro Gonzalez C."/>
        </authorList>
    </citation>
    <scope>NUCLEOTIDE SEQUENCE</scope>
</reference>
<dbReference type="EMBL" id="GBXM01021169">
    <property type="protein sequence ID" value="JAH87408.1"/>
    <property type="molecule type" value="Transcribed_RNA"/>
</dbReference>
<name>A0A0E9WD41_ANGAN</name>
<protein>
    <submittedName>
        <fullName evidence="1">Uncharacterized protein</fullName>
    </submittedName>
</protein>
<sequence length="58" mass="6779">MTVIVSKLRCPKGYVLSAKLILYLSLLSFQENYRDSFLVRNFDSIRNTSFQKKGYINV</sequence>
<reference evidence="1" key="2">
    <citation type="journal article" date="2015" name="Fish Shellfish Immunol.">
        <title>Early steps in the European eel (Anguilla anguilla)-Vibrio vulnificus interaction in the gills: Role of the RtxA13 toxin.</title>
        <authorList>
            <person name="Callol A."/>
            <person name="Pajuelo D."/>
            <person name="Ebbesson L."/>
            <person name="Teles M."/>
            <person name="MacKenzie S."/>
            <person name="Amaro C."/>
        </authorList>
    </citation>
    <scope>NUCLEOTIDE SEQUENCE</scope>
</reference>
<accession>A0A0E9WD41</accession>
<proteinExistence type="predicted"/>
<dbReference type="AlphaFoldDB" id="A0A0E9WD41"/>
<organism evidence="1">
    <name type="scientific">Anguilla anguilla</name>
    <name type="common">European freshwater eel</name>
    <name type="synonym">Muraena anguilla</name>
    <dbReference type="NCBI Taxonomy" id="7936"/>
    <lineage>
        <taxon>Eukaryota</taxon>
        <taxon>Metazoa</taxon>
        <taxon>Chordata</taxon>
        <taxon>Craniata</taxon>
        <taxon>Vertebrata</taxon>
        <taxon>Euteleostomi</taxon>
        <taxon>Actinopterygii</taxon>
        <taxon>Neopterygii</taxon>
        <taxon>Teleostei</taxon>
        <taxon>Anguilliformes</taxon>
        <taxon>Anguillidae</taxon>
        <taxon>Anguilla</taxon>
    </lineage>
</organism>
<evidence type="ECO:0000313" key="1">
    <source>
        <dbReference type="EMBL" id="JAH87408.1"/>
    </source>
</evidence>